<feature type="compositionally biased region" description="Gly residues" evidence="1">
    <location>
        <begin position="41"/>
        <end position="51"/>
    </location>
</feature>
<comment type="caution">
    <text evidence="2">The sequence shown here is derived from an EMBL/GenBank/DDBJ whole genome shotgun (WGS) entry which is preliminary data.</text>
</comment>
<dbReference type="Proteomes" id="UP000799429">
    <property type="component" value="Unassembled WGS sequence"/>
</dbReference>
<name>A0A9P4S999_9PEZI</name>
<evidence type="ECO:0000313" key="2">
    <source>
        <dbReference type="EMBL" id="KAF2837408.1"/>
    </source>
</evidence>
<feature type="region of interest" description="Disordered" evidence="1">
    <location>
        <begin position="24"/>
        <end position="60"/>
    </location>
</feature>
<protein>
    <submittedName>
        <fullName evidence="2">Uncharacterized protein</fullName>
    </submittedName>
</protein>
<reference evidence="2" key="1">
    <citation type="journal article" date="2020" name="Stud. Mycol.">
        <title>101 Dothideomycetes genomes: a test case for predicting lifestyles and emergence of pathogens.</title>
        <authorList>
            <person name="Haridas S."/>
            <person name="Albert R."/>
            <person name="Binder M."/>
            <person name="Bloem J."/>
            <person name="Labutti K."/>
            <person name="Salamov A."/>
            <person name="Andreopoulos B."/>
            <person name="Baker S."/>
            <person name="Barry K."/>
            <person name="Bills G."/>
            <person name="Bluhm B."/>
            <person name="Cannon C."/>
            <person name="Castanera R."/>
            <person name="Culley D."/>
            <person name="Daum C."/>
            <person name="Ezra D."/>
            <person name="Gonzalez J."/>
            <person name="Henrissat B."/>
            <person name="Kuo A."/>
            <person name="Liang C."/>
            <person name="Lipzen A."/>
            <person name="Lutzoni F."/>
            <person name="Magnuson J."/>
            <person name="Mondo S."/>
            <person name="Nolan M."/>
            <person name="Ohm R."/>
            <person name="Pangilinan J."/>
            <person name="Park H.-J."/>
            <person name="Ramirez L."/>
            <person name="Alfaro M."/>
            <person name="Sun H."/>
            <person name="Tritt A."/>
            <person name="Yoshinaga Y."/>
            <person name="Zwiers L.-H."/>
            <person name="Turgeon B."/>
            <person name="Goodwin S."/>
            <person name="Spatafora J."/>
            <person name="Crous P."/>
            <person name="Grigoriev I."/>
        </authorList>
    </citation>
    <scope>NUCLEOTIDE SEQUENCE</scope>
    <source>
        <strain evidence="2">CBS 101060</strain>
    </source>
</reference>
<feature type="compositionally biased region" description="Basic and acidic residues" evidence="1">
    <location>
        <begin position="27"/>
        <end position="38"/>
    </location>
</feature>
<sequence length="181" mass="19387">MDTTDVTVIALVRLMVGTKVIAPANHGESDGRQKEKARGQSYGGGGYGNTGYGDTDYGNSGYGKSGCGNSGYGKTGYGDTSYGNTGYGYGNDGYGYGRSNGYGSRGQGKQSGRSRNPEAGRPSGGGKAWTVDGGDSGDERWTFRPRGYVEWPREMWLDLSSNKRVRDVLPTLGYRLGWRIQ</sequence>
<evidence type="ECO:0000313" key="3">
    <source>
        <dbReference type="Proteomes" id="UP000799429"/>
    </source>
</evidence>
<gene>
    <name evidence="2" type="ORF">M501DRAFT_1017787</name>
</gene>
<keyword evidence="3" id="KW-1185">Reference proteome</keyword>
<accession>A0A9P4S999</accession>
<evidence type="ECO:0000256" key="1">
    <source>
        <dbReference type="SAM" id="MobiDB-lite"/>
    </source>
</evidence>
<dbReference type="AlphaFoldDB" id="A0A9P4S999"/>
<feature type="region of interest" description="Disordered" evidence="1">
    <location>
        <begin position="98"/>
        <end position="138"/>
    </location>
</feature>
<proteinExistence type="predicted"/>
<dbReference type="EMBL" id="MU006099">
    <property type="protein sequence ID" value="KAF2837408.1"/>
    <property type="molecule type" value="Genomic_DNA"/>
</dbReference>
<organism evidence="2 3">
    <name type="scientific">Patellaria atrata CBS 101060</name>
    <dbReference type="NCBI Taxonomy" id="1346257"/>
    <lineage>
        <taxon>Eukaryota</taxon>
        <taxon>Fungi</taxon>
        <taxon>Dikarya</taxon>
        <taxon>Ascomycota</taxon>
        <taxon>Pezizomycotina</taxon>
        <taxon>Dothideomycetes</taxon>
        <taxon>Dothideomycetes incertae sedis</taxon>
        <taxon>Patellariales</taxon>
        <taxon>Patellariaceae</taxon>
        <taxon>Patellaria</taxon>
    </lineage>
</organism>